<evidence type="ECO:0000256" key="2">
    <source>
        <dbReference type="ARBA" id="ARBA00012549"/>
    </source>
</evidence>
<evidence type="ECO:0000313" key="10">
    <source>
        <dbReference type="EMBL" id="KJY01809.1"/>
    </source>
</evidence>
<dbReference type="PANTHER" id="PTHR42104:SF1">
    <property type="entry name" value="EXTRACELLULAR GUANYL-SPECIFIC RIBONUCLEASE RNTA (AFU_ORTHOLOGUE AFUA_4G03230)"/>
    <property type="match status" value="1"/>
</dbReference>
<comment type="caution">
    <text evidence="10">The sequence shown here is derived from an EMBL/GenBank/DDBJ whole genome shotgun (WGS) entry which is preliminary data.</text>
</comment>
<evidence type="ECO:0000256" key="4">
    <source>
        <dbReference type="ARBA" id="ARBA00022759"/>
    </source>
</evidence>
<evidence type="ECO:0000256" key="8">
    <source>
        <dbReference type="ARBA" id="ARBA00034015"/>
    </source>
</evidence>
<protein>
    <recommendedName>
        <fullName evidence="2">ribonuclease T1</fullName>
        <ecNumber evidence="2">4.6.1.24</ecNumber>
    </recommendedName>
</protein>
<keyword evidence="11" id="KW-1185">Reference proteome</keyword>
<accession>A0A0F4GX20</accession>
<evidence type="ECO:0000313" key="11">
    <source>
        <dbReference type="Proteomes" id="UP000033647"/>
    </source>
</evidence>
<sequence length="137" mass="14604">MRFSILSSALLFATAAFSAPVAEPAELEIRQQATYCGNQYYSASQVSAAVNKGYNYYANGQQVGSNNYPHQYNNREGFSFAVSGPYQEFPILASGSTYSGGSPGPDRVVFNTRGQWGGTITHTGASNNNFVGCSGTN</sequence>
<dbReference type="EMBL" id="LAFY01000270">
    <property type="protein sequence ID" value="KJY01809.1"/>
    <property type="molecule type" value="Genomic_DNA"/>
</dbReference>
<evidence type="ECO:0000256" key="6">
    <source>
        <dbReference type="ARBA" id="ARBA00023157"/>
    </source>
</evidence>
<comment type="similarity">
    <text evidence="1">Belongs to the ribonuclease N1/T1 family.</text>
</comment>
<evidence type="ECO:0000256" key="9">
    <source>
        <dbReference type="SAM" id="SignalP"/>
    </source>
</evidence>
<dbReference type="OrthoDB" id="5425539at2759"/>
<dbReference type="Pfam" id="PF00545">
    <property type="entry name" value="Ribonuclease"/>
    <property type="match status" value="1"/>
</dbReference>
<keyword evidence="4" id="KW-0255">Endonuclease</keyword>
<keyword evidence="3" id="KW-0540">Nuclease</keyword>
<keyword evidence="6" id="KW-1015">Disulfide bond</keyword>
<dbReference type="GO" id="GO:0046589">
    <property type="term" value="F:ribonuclease T1 activity"/>
    <property type="evidence" value="ECO:0007669"/>
    <property type="project" value="UniProtKB-EC"/>
</dbReference>
<evidence type="ECO:0000256" key="3">
    <source>
        <dbReference type="ARBA" id="ARBA00022722"/>
    </source>
</evidence>
<organism evidence="10 11">
    <name type="scientific">Zymoseptoria brevis</name>
    <dbReference type="NCBI Taxonomy" id="1047168"/>
    <lineage>
        <taxon>Eukaryota</taxon>
        <taxon>Fungi</taxon>
        <taxon>Dikarya</taxon>
        <taxon>Ascomycota</taxon>
        <taxon>Pezizomycotina</taxon>
        <taxon>Dothideomycetes</taxon>
        <taxon>Dothideomycetidae</taxon>
        <taxon>Mycosphaerellales</taxon>
        <taxon>Mycosphaerellaceae</taxon>
        <taxon>Zymoseptoria</taxon>
    </lineage>
</organism>
<dbReference type="SUPFAM" id="SSF53933">
    <property type="entry name" value="Microbial ribonucleases"/>
    <property type="match status" value="1"/>
</dbReference>
<feature type="chain" id="PRO_5002469303" description="ribonuclease T1" evidence="9">
    <location>
        <begin position="19"/>
        <end position="137"/>
    </location>
</feature>
<keyword evidence="7" id="KW-0456">Lyase</keyword>
<dbReference type="Gene3D" id="3.10.450.30">
    <property type="entry name" value="Microbial ribonucleases"/>
    <property type="match status" value="1"/>
</dbReference>
<dbReference type="PANTHER" id="PTHR42104">
    <property type="entry name" value="EXTRACELLULAR GUANYL-SPECIFIC RIBONUCLEASE RNTA (AFU_ORTHOLOGUE AFUA_4G03230)"/>
    <property type="match status" value="1"/>
</dbReference>
<gene>
    <name evidence="10" type="ORF">TI39_contig278g00049</name>
</gene>
<evidence type="ECO:0000256" key="1">
    <source>
        <dbReference type="ARBA" id="ARBA00009006"/>
    </source>
</evidence>
<feature type="signal peptide" evidence="9">
    <location>
        <begin position="1"/>
        <end position="18"/>
    </location>
</feature>
<dbReference type="InterPro" id="IPR016191">
    <property type="entry name" value="Ribonuclease/ribotoxin"/>
</dbReference>
<proteinExistence type="inferred from homology"/>
<dbReference type="CDD" id="cd00606">
    <property type="entry name" value="fungal_RNase"/>
    <property type="match status" value="1"/>
</dbReference>
<dbReference type="AlphaFoldDB" id="A0A0F4GX20"/>
<dbReference type="InterPro" id="IPR000026">
    <property type="entry name" value="N1-like"/>
</dbReference>
<evidence type="ECO:0000256" key="5">
    <source>
        <dbReference type="ARBA" id="ARBA00022801"/>
    </source>
</evidence>
<keyword evidence="5" id="KW-0378">Hydrolase</keyword>
<dbReference type="EC" id="4.6.1.24" evidence="2"/>
<dbReference type="Proteomes" id="UP000033647">
    <property type="component" value="Unassembled WGS sequence"/>
</dbReference>
<dbReference type="GO" id="GO:0003723">
    <property type="term" value="F:RNA binding"/>
    <property type="evidence" value="ECO:0007669"/>
    <property type="project" value="InterPro"/>
</dbReference>
<comment type="catalytic activity">
    <reaction evidence="8">
        <text>[RNA] containing guanosine + H2O = an [RNA fragment]-3'-guanosine-3'-phosphate + a 5'-hydroxy-ribonucleotide-3'-[RNA fragment].</text>
        <dbReference type="EC" id="4.6.1.24"/>
    </reaction>
</comment>
<name>A0A0F4GX20_9PEZI</name>
<dbReference type="GO" id="GO:0016787">
    <property type="term" value="F:hydrolase activity"/>
    <property type="evidence" value="ECO:0007669"/>
    <property type="project" value="UniProtKB-KW"/>
</dbReference>
<reference evidence="10 11" key="1">
    <citation type="submission" date="2015-03" db="EMBL/GenBank/DDBJ databases">
        <title>RNA-seq based gene annotation and comparative genomics of four Zymoseptoria species reveal species-specific pathogenicity related genes and transposable element activity.</title>
        <authorList>
            <person name="Grandaubert J."/>
            <person name="Bhattacharyya A."/>
            <person name="Stukenbrock E.H."/>
        </authorList>
    </citation>
    <scope>NUCLEOTIDE SEQUENCE [LARGE SCALE GENOMIC DNA]</scope>
    <source>
        <strain evidence="10 11">Zb18110</strain>
    </source>
</reference>
<keyword evidence="9" id="KW-0732">Signal</keyword>
<evidence type="ECO:0000256" key="7">
    <source>
        <dbReference type="ARBA" id="ARBA00023239"/>
    </source>
</evidence>